<gene>
    <name evidence="2" type="ORF">V8G54_034962</name>
</gene>
<dbReference type="Proteomes" id="UP001374535">
    <property type="component" value="Chromosome 11"/>
</dbReference>
<dbReference type="EMBL" id="CP144690">
    <property type="protein sequence ID" value="WVY89448.1"/>
    <property type="molecule type" value="Genomic_DNA"/>
</dbReference>
<evidence type="ECO:0000256" key="1">
    <source>
        <dbReference type="SAM" id="Phobius"/>
    </source>
</evidence>
<proteinExistence type="predicted"/>
<evidence type="ECO:0000313" key="3">
    <source>
        <dbReference type="Proteomes" id="UP001374535"/>
    </source>
</evidence>
<name>A0AAQ3R9X3_VIGMU</name>
<reference evidence="2 3" key="1">
    <citation type="journal article" date="2023" name="Life. Sci Alliance">
        <title>Evolutionary insights into 3D genome organization and epigenetic landscape of Vigna mungo.</title>
        <authorList>
            <person name="Junaid A."/>
            <person name="Singh B."/>
            <person name="Bhatia S."/>
        </authorList>
    </citation>
    <scope>NUCLEOTIDE SEQUENCE [LARGE SCALE GENOMIC DNA]</scope>
    <source>
        <strain evidence="2">Urdbean</strain>
    </source>
</reference>
<accession>A0AAQ3R9X3</accession>
<feature type="non-terminal residue" evidence="2">
    <location>
        <position position="157"/>
    </location>
</feature>
<keyword evidence="1" id="KW-0812">Transmembrane</keyword>
<sequence>VSSPLASKRSCYRRNASFHSVASMKFFIAQKGSLETRVSFSLVEVRKLLSRWVLLAVVAPFAGGILFVFGNTFGSFLLAFVVVFVIALTLGVLYDFYNYRPGKPKYNHLLNEFMLVCLKLFDLITRHFLGAFLFFIGMKNSTPRSQLRKKIPKAKIV</sequence>
<keyword evidence="1" id="KW-0472">Membrane</keyword>
<dbReference type="PANTHER" id="PTHR31474:SF4">
    <property type="entry name" value="NICOTIANA LESION-INDUCING LIKE"/>
    <property type="match status" value="1"/>
</dbReference>
<feature type="transmembrane region" description="Helical" evidence="1">
    <location>
        <begin position="109"/>
        <end position="136"/>
    </location>
</feature>
<dbReference type="PANTHER" id="PTHR31474">
    <property type="entry name" value="HR-LIKE LESION-INDUCER"/>
    <property type="match status" value="1"/>
</dbReference>
<evidence type="ECO:0000313" key="2">
    <source>
        <dbReference type="EMBL" id="WVY89448.1"/>
    </source>
</evidence>
<dbReference type="Pfam" id="PF05514">
    <property type="entry name" value="HR_lesion"/>
    <property type="match status" value="1"/>
</dbReference>
<feature type="transmembrane region" description="Helical" evidence="1">
    <location>
        <begin position="52"/>
        <end position="70"/>
    </location>
</feature>
<feature type="transmembrane region" description="Helical" evidence="1">
    <location>
        <begin position="76"/>
        <end position="97"/>
    </location>
</feature>
<protein>
    <submittedName>
        <fullName evidence="2">Uncharacterized protein</fullName>
    </submittedName>
</protein>
<dbReference type="AlphaFoldDB" id="A0AAQ3R9X3"/>
<organism evidence="2 3">
    <name type="scientific">Vigna mungo</name>
    <name type="common">Black gram</name>
    <name type="synonym">Phaseolus mungo</name>
    <dbReference type="NCBI Taxonomy" id="3915"/>
    <lineage>
        <taxon>Eukaryota</taxon>
        <taxon>Viridiplantae</taxon>
        <taxon>Streptophyta</taxon>
        <taxon>Embryophyta</taxon>
        <taxon>Tracheophyta</taxon>
        <taxon>Spermatophyta</taxon>
        <taxon>Magnoliopsida</taxon>
        <taxon>eudicotyledons</taxon>
        <taxon>Gunneridae</taxon>
        <taxon>Pentapetalae</taxon>
        <taxon>rosids</taxon>
        <taxon>fabids</taxon>
        <taxon>Fabales</taxon>
        <taxon>Fabaceae</taxon>
        <taxon>Papilionoideae</taxon>
        <taxon>50 kb inversion clade</taxon>
        <taxon>NPAAA clade</taxon>
        <taxon>indigoferoid/millettioid clade</taxon>
        <taxon>Phaseoleae</taxon>
        <taxon>Vigna</taxon>
    </lineage>
</organism>
<keyword evidence="1" id="KW-1133">Transmembrane helix</keyword>
<dbReference type="InterPro" id="IPR008637">
    <property type="entry name" value="HR_lesion"/>
</dbReference>
<keyword evidence="3" id="KW-1185">Reference proteome</keyword>